<dbReference type="PROSITE" id="PS51892">
    <property type="entry name" value="SUBTILASE"/>
    <property type="match status" value="1"/>
</dbReference>
<evidence type="ECO:0000256" key="7">
    <source>
        <dbReference type="SAM" id="SignalP"/>
    </source>
</evidence>
<comment type="caution">
    <text evidence="9">The sequence shown here is derived from an EMBL/GenBank/DDBJ whole genome shotgun (WGS) entry which is preliminary data.</text>
</comment>
<dbReference type="InterPro" id="IPR001119">
    <property type="entry name" value="SLH_dom"/>
</dbReference>
<dbReference type="GO" id="GO:0006508">
    <property type="term" value="P:proteolysis"/>
    <property type="evidence" value="ECO:0007669"/>
    <property type="project" value="UniProtKB-KW"/>
</dbReference>
<feature type="signal peptide" evidence="7">
    <location>
        <begin position="1"/>
        <end position="24"/>
    </location>
</feature>
<dbReference type="InterPro" id="IPR051048">
    <property type="entry name" value="Peptidase_S8/S53_subtilisin"/>
</dbReference>
<name>A0A329MB89_9BACL</name>
<dbReference type="AlphaFoldDB" id="A0A329MB89"/>
<dbReference type="Proteomes" id="UP000250369">
    <property type="component" value="Unassembled WGS sequence"/>
</dbReference>
<dbReference type="SUPFAM" id="SSF89260">
    <property type="entry name" value="Collagen-binding domain"/>
    <property type="match status" value="2"/>
</dbReference>
<dbReference type="PROSITE" id="PS00138">
    <property type="entry name" value="SUBTILASE_SER"/>
    <property type="match status" value="1"/>
</dbReference>
<dbReference type="PANTHER" id="PTHR43399:SF4">
    <property type="entry name" value="CELL WALL-ASSOCIATED PROTEASE"/>
    <property type="match status" value="1"/>
</dbReference>
<dbReference type="InterPro" id="IPR015500">
    <property type="entry name" value="Peptidase_S8_subtilisin-rel"/>
</dbReference>
<comment type="similarity">
    <text evidence="1 5 6">Belongs to the peptidase S8 family.</text>
</comment>
<feature type="domain" description="SLH" evidence="8">
    <location>
        <begin position="719"/>
        <end position="782"/>
    </location>
</feature>
<evidence type="ECO:0000313" key="9">
    <source>
        <dbReference type="EMBL" id="RAV17365.1"/>
    </source>
</evidence>
<keyword evidence="10" id="KW-1185">Reference proteome</keyword>
<organism evidence="9 10">
    <name type="scientific">Paenibacillus contaminans</name>
    <dbReference type="NCBI Taxonomy" id="450362"/>
    <lineage>
        <taxon>Bacteria</taxon>
        <taxon>Bacillati</taxon>
        <taxon>Bacillota</taxon>
        <taxon>Bacilli</taxon>
        <taxon>Bacillales</taxon>
        <taxon>Paenibacillaceae</taxon>
        <taxon>Paenibacillus</taxon>
    </lineage>
</organism>
<feature type="domain" description="SLH" evidence="8">
    <location>
        <begin position="783"/>
        <end position="832"/>
    </location>
</feature>
<evidence type="ECO:0000256" key="6">
    <source>
        <dbReference type="RuleBase" id="RU003355"/>
    </source>
</evidence>
<feature type="active site" description="Charge relay system" evidence="5">
    <location>
        <position position="95"/>
    </location>
</feature>
<dbReference type="InterPro" id="IPR023828">
    <property type="entry name" value="Peptidase_S8_Ser-AS"/>
</dbReference>
<dbReference type="SUPFAM" id="SSF52743">
    <property type="entry name" value="Subtilisin-like"/>
    <property type="match status" value="1"/>
</dbReference>
<evidence type="ECO:0000256" key="1">
    <source>
        <dbReference type="ARBA" id="ARBA00011073"/>
    </source>
</evidence>
<evidence type="ECO:0000259" key="8">
    <source>
        <dbReference type="PROSITE" id="PS51272"/>
    </source>
</evidence>
<dbReference type="Gene3D" id="3.40.50.200">
    <property type="entry name" value="Peptidase S8/S53 domain"/>
    <property type="match status" value="1"/>
</dbReference>
<feature type="domain" description="SLH" evidence="8">
    <location>
        <begin position="661"/>
        <end position="718"/>
    </location>
</feature>
<feature type="chain" id="PRO_5016279174" evidence="7">
    <location>
        <begin position="25"/>
        <end position="832"/>
    </location>
</feature>
<dbReference type="Pfam" id="PF00082">
    <property type="entry name" value="Peptidase_S8"/>
    <property type="match status" value="1"/>
</dbReference>
<dbReference type="Pfam" id="PF00395">
    <property type="entry name" value="SLH"/>
    <property type="match status" value="3"/>
</dbReference>
<sequence>MNMTKKTLLLTALLFAAGSTTAWAAAPNDPLISNQSYLQQIHAYEAWDIAKSNTDIIIAVVDTGVDLEHPDLKDNLVPGANLVQPGKPPMDDKGHGTNVAGVLAAAADNDKGIAGLLWNAKIMPIKALESDGTGDEEKLGEGIRYAVDHGAKIVVLSLGLNKYSSYMSTIVDYAEERGVLLVAAVGNEGNAVRYPAAYPTVLAVGGVGKDNKAEPLSNSGPEIDIVAPWDVFTTAMRGTYTEKNGTSLAAPQVAAVSALLWSIHPDWKPYQIRNAIRQSAEDLGAPGWDPVTGFGLLRADRALSLEYKDDLFEPNDTSQSAKPLSINSVVDASFAGAEDIDWFVVDAPYDGVLRVQLTGEEAGLKGRLVYYADPVSNGVSYPDGLESGIDIPVTKGKSYLKLQSQGAPKGQGIYHLKTNFSMNPDVYEDNDRQYKAYVLPDRSQVVVGTFHAYQDVDWFAMTIDQPGTLKLKLSVDTARIDPVLLIQRKGGKEIIIDERSDGETETSMPIDVTPGTYYFRVSNITDYAYPVVGEYMLDIDFSTRYEDPNEPNDKPYQASLMELGTGYQGVLDTDSDVDWFKFKIDAESLVHFRLTDIPADRIISIGVTDASLAAQQTERVETTPTSTQLEAKLAAGTYYVKLTANRSFDTQLYTLTVDAEPLVAGFTDIGGHWAEEAITKLTGRQIVNGFAPYRFGPDRTLTRAEAVAMFVRAFGLKGGQATYSDVPNTHWAKDAIAAATRMGIVSGYEDGKFRPDSPLSRMELTAMLAHALGFTPRNGPAPYTDIDDSYWGSGILRTMKAEGWVQGFEDGRFLPGSPATRAQLAALLARTG</sequence>
<dbReference type="InterPro" id="IPR000209">
    <property type="entry name" value="Peptidase_S8/S53_dom"/>
</dbReference>
<dbReference type="Gene3D" id="2.60.120.380">
    <property type="match status" value="3"/>
</dbReference>
<evidence type="ECO:0000256" key="5">
    <source>
        <dbReference type="PROSITE-ProRule" id="PRU01240"/>
    </source>
</evidence>
<dbReference type="InterPro" id="IPR023827">
    <property type="entry name" value="Peptidase_S8_Asp-AS"/>
</dbReference>
<proteinExistence type="inferred from homology"/>
<gene>
    <name evidence="9" type="ORF">DQG23_27375</name>
</gene>
<evidence type="ECO:0000256" key="4">
    <source>
        <dbReference type="ARBA" id="ARBA00022825"/>
    </source>
</evidence>
<reference evidence="9 10" key="1">
    <citation type="journal article" date="2009" name="Int. J. Syst. Evol. Microbiol.">
        <title>Paenibacillus contaminans sp. nov., isolated from a contaminated laboratory plate.</title>
        <authorList>
            <person name="Chou J.H."/>
            <person name="Lee J.H."/>
            <person name="Lin M.C."/>
            <person name="Chang P.S."/>
            <person name="Arun A.B."/>
            <person name="Young C.C."/>
            <person name="Chen W.M."/>
        </authorList>
    </citation>
    <scope>NUCLEOTIDE SEQUENCE [LARGE SCALE GENOMIC DNA]</scope>
    <source>
        <strain evidence="9 10">CKOBP-6</strain>
    </source>
</reference>
<dbReference type="PRINTS" id="PR00723">
    <property type="entry name" value="SUBTILISIN"/>
</dbReference>
<dbReference type="PANTHER" id="PTHR43399">
    <property type="entry name" value="SUBTILISIN-RELATED"/>
    <property type="match status" value="1"/>
</dbReference>
<dbReference type="PROSITE" id="PS00136">
    <property type="entry name" value="SUBTILASE_ASP"/>
    <property type="match status" value="1"/>
</dbReference>
<keyword evidence="2 5" id="KW-0645">Protease</keyword>
<protein>
    <submittedName>
        <fullName evidence="9">Peptidase S8</fullName>
    </submittedName>
</protein>
<dbReference type="PROSITE" id="PS51272">
    <property type="entry name" value="SLH"/>
    <property type="match status" value="3"/>
</dbReference>
<accession>A0A329MB89</accession>
<dbReference type="EMBL" id="QMFB01000019">
    <property type="protein sequence ID" value="RAV17365.1"/>
    <property type="molecule type" value="Genomic_DNA"/>
</dbReference>
<dbReference type="InterPro" id="IPR036852">
    <property type="entry name" value="Peptidase_S8/S53_dom_sf"/>
</dbReference>
<keyword evidence="4 5" id="KW-0720">Serine protease</keyword>
<dbReference type="GO" id="GO:0004252">
    <property type="term" value="F:serine-type endopeptidase activity"/>
    <property type="evidence" value="ECO:0007669"/>
    <property type="project" value="UniProtKB-UniRule"/>
</dbReference>
<dbReference type="InterPro" id="IPR022398">
    <property type="entry name" value="Peptidase_S8_His-AS"/>
</dbReference>
<feature type="active site" description="Charge relay system" evidence="5">
    <location>
        <position position="62"/>
    </location>
</feature>
<keyword evidence="3 5" id="KW-0378">Hydrolase</keyword>
<dbReference type="PROSITE" id="PS00137">
    <property type="entry name" value="SUBTILASE_HIS"/>
    <property type="match status" value="1"/>
</dbReference>
<feature type="active site" description="Charge relay system" evidence="5">
    <location>
        <position position="247"/>
    </location>
</feature>
<dbReference type="OrthoDB" id="9798386at2"/>
<keyword evidence="7" id="KW-0732">Signal</keyword>
<evidence type="ECO:0000256" key="3">
    <source>
        <dbReference type="ARBA" id="ARBA00022801"/>
    </source>
</evidence>
<evidence type="ECO:0000313" key="10">
    <source>
        <dbReference type="Proteomes" id="UP000250369"/>
    </source>
</evidence>
<evidence type="ECO:0000256" key="2">
    <source>
        <dbReference type="ARBA" id="ARBA00022670"/>
    </source>
</evidence>